<evidence type="ECO:0000256" key="1">
    <source>
        <dbReference type="SAM" id="Phobius"/>
    </source>
</evidence>
<proteinExistence type="predicted"/>
<keyword evidence="1" id="KW-1133">Transmembrane helix</keyword>
<comment type="caution">
    <text evidence="2">The sequence shown here is derived from an EMBL/GenBank/DDBJ whole genome shotgun (WGS) entry which is preliminary data.</text>
</comment>
<accession>A0A540WG15</accession>
<name>A0A540WG15_9ACTN</name>
<feature type="transmembrane region" description="Helical" evidence="1">
    <location>
        <begin position="33"/>
        <end position="52"/>
    </location>
</feature>
<dbReference type="RefSeq" id="WP_141631829.1">
    <property type="nucleotide sequence ID" value="NZ_VIGB01000002.1"/>
</dbReference>
<dbReference type="EMBL" id="VIGB01000002">
    <property type="protein sequence ID" value="TQF07965.1"/>
    <property type="molecule type" value="Genomic_DNA"/>
</dbReference>
<evidence type="ECO:0000313" key="2">
    <source>
        <dbReference type="EMBL" id="TQF07965.1"/>
    </source>
</evidence>
<gene>
    <name evidence="2" type="ORF">E6W39_01150</name>
</gene>
<keyword evidence="1" id="KW-0812">Transmembrane</keyword>
<sequence length="101" mass="10649">MPQLFGGGDAVLEHGNEQVQVVSAFRVSPSGPAPVLALVLVLPFSLLPGLFFSARCRTRVLRAAAEPREALDERAVQLVAVGVGMDGDQQLALALGRAPCW</sequence>
<dbReference type="Proteomes" id="UP000319103">
    <property type="component" value="Unassembled WGS sequence"/>
</dbReference>
<reference evidence="2 3" key="1">
    <citation type="submission" date="2019-06" db="EMBL/GenBank/DDBJ databases">
        <title>Description of Kitasatospora acidophila sp. nov. isolated from pine grove soil, and reclassification of Streptomyces novaecaesareae to Kitasatospora novaeceasareae comb. nov.</title>
        <authorList>
            <person name="Kim M.J."/>
        </authorList>
    </citation>
    <scope>NUCLEOTIDE SEQUENCE [LARGE SCALE GENOMIC DNA]</scope>
    <source>
        <strain evidence="2 3">MMS16-CNU292</strain>
    </source>
</reference>
<protein>
    <submittedName>
        <fullName evidence="2">Uncharacterized protein</fullName>
    </submittedName>
</protein>
<dbReference type="AlphaFoldDB" id="A0A540WG15"/>
<keyword evidence="3" id="KW-1185">Reference proteome</keyword>
<keyword evidence="1" id="KW-0472">Membrane</keyword>
<evidence type="ECO:0000313" key="3">
    <source>
        <dbReference type="Proteomes" id="UP000319103"/>
    </source>
</evidence>
<organism evidence="2 3">
    <name type="scientific">Kitasatospora acidiphila</name>
    <dbReference type="NCBI Taxonomy" id="2567942"/>
    <lineage>
        <taxon>Bacteria</taxon>
        <taxon>Bacillati</taxon>
        <taxon>Actinomycetota</taxon>
        <taxon>Actinomycetes</taxon>
        <taxon>Kitasatosporales</taxon>
        <taxon>Streptomycetaceae</taxon>
        <taxon>Kitasatospora</taxon>
    </lineage>
</organism>